<dbReference type="SUPFAM" id="SSF57889">
    <property type="entry name" value="Cysteine-rich domain"/>
    <property type="match status" value="1"/>
</dbReference>
<gene>
    <name evidence="3" type="ORF">EJB05_26360</name>
</gene>
<evidence type="ECO:0000313" key="3">
    <source>
        <dbReference type="EMBL" id="TVU23968.1"/>
    </source>
</evidence>
<reference evidence="3 4" key="1">
    <citation type="journal article" date="2019" name="Sci. Rep.">
        <title>A high-quality genome of Eragrostis curvula grass provides insights into Poaceae evolution and supports new strategies to enhance forage quality.</title>
        <authorList>
            <person name="Carballo J."/>
            <person name="Santos B.A.C.M."/>
            <person name="Zappacosta D."/>
            <person name="Garbus I."/>
            <person name="Selva J.P."/>
            <person name="Gallo C.A."/>
            <person name="Diaz A."/>
            <person name="Albertini E."/>
            <person name="Caccamo M."/>
            <person name="Echenique V."/>
        </authorList>
    </citation>
    <scope>NUCLEOTIDE SEQUENCE [LARGE SCALE GENOMIC DNA]</scope>
    <source>
        <strain evidence="4">cv. Victoria</strain>
        <tissue evidence="3">Leaf</tissue>
    </source>
</reference>
<dbReference type="OrthoDB" id="681498at2759"/>
<dbReference type="Proteomes" id="UP000324897">
    <property type="component" value="Chromosome 2"/>
</dbReference>
<feature type="non-terminal residue" evidence="3">
    <location>
        <position position="1"/>
    </location>
</feature>
<proteinExistence type="predicted"/>
<dbReference type="InterPro" id="IPR004146">
    <property type="entry name" value="DC1"/>
</dbReference>
<sequence>MCRKKSVSYFAYDPAHRLFPASSDGDGDDEGAGGGKFTCDGCLVAGAGRRYRCSHPGCGFTIHEACARGFPRKLKSAVHPRHKLRRRVGAADDGVHGVCEVCGEDVKGVCYGCAACWVAVHPLCARMPGTARCAAHAGGGHEAWLVRVAAAASSSAALAPEDDGDGEKEEVQAAAAAAALRGVRAPRRRRVAVWRSPLRGAAAVDYCTT</sequence>
<dbReference type="PANTHER" id="PTHR47841">
    <property type="entry name" value="DIACYLGLYCEROL KINASE THETA-LIKE-RELATED"/>
    <property type="match status" value="1"/>
</dbReference>
<comment type="caution">
    <text evidence="3">The sequence shown here is derived from an EMBL/GenBank/DDBJ whole genome shotgun (WGS) entry which is preliminary data.</text>
</comment>
<evidence type="ECO:0000313" key="4">
    <source>
        <dbReference type="Proteomes" id="UP000324897"/>
    </source>
</evidence>
<name>A0A5J9UKZ8_9POAL</name>
<dbReference type="EMBL" id="RWGY01000013">
    <property type="protein sequence ID" value="TVU23968.1"/>
    <property type="molecule type" value="Genomic_DNA"/>
</dbReference>
<keyword evidence="4" id="KW-1185">Reference proteome</keyword>
<dbReference type="Pfam" id="PF03107">
    <property type="entry name" value="C1_2"/>
    <property type="match status" value="1"/>
</dbReference>
<dbReference type="Gramene" id="TVU23968">
    <property type="protein sequence ID" value="TVU23968"/>
    <property type="gene ID" value="EJB05_26360"/>
</dbReference>
<dbReference type="AlphaFoldDB" id="A0A5J9UKZ8"/>
<evidence type="ECO:0000259" key="2">
    <source>
        <dbReference type="Pfam" id="PF03107"/>
    </source>
</evidence>
<feature type="domain" description="DC1" evidence="2">
    <location>
        <begin position="79"/>
        <end position="125"/>
    </location>
</feature>
<dbReference type="PANTHER" id="PTHR47841:SF16">
    <property type="entry name" value="DC1 DOMAIN-CONTAINING PROTEIN"/>
    <property type="match status" value="1"/>
</dbReference>
<accession>A0A5J9UKZ8</accession>
<protein>
    <recommendedName>
        <fullName evidence="2">DC1 domain-containing protein</fullName>
    </recommendedName>
</protein>
<keyword evidence="1" id="KW-0677">Repeat</keyword>
<organism evidence="3 4">
    <name type="scientific">Eragrostis curvula</name>
    <name type="common">weeping love grass</name>
    <dbReference type="NCBI Taxonomy" id="38414"/>
    <lineage>
        <taxon>Eukaryota</taxon>
        <taxon>Viridiplantae</taxon>
        <taxon>Streptophyta</taxon>
        <taxon>Embryophyta</taxon>
        <taxon>Tracheophyta</taxon>
        <taxon>Spermatophyta</taxon>
        <taxon>Magnoliopsida</taxon>
        <taxon>Liliopsida</taxon>
        <taxon>Poales</taxon>
        <taxon>Poaceae</taxon>
        <taxon>PACMAD clade</taxon>
        <taxon>Chloridoideae</taxon>
        <taxon>Eragrostideae</taxon>
        <taxon>Eragrostidinae</taxon>
        <taxon>Eragrostis</taxon>
    </lineage>
</organism>
<evidence type="ECO:0000256" key="1">
    <source>
        <dbReference type="ARBA" id="ARBA00022737"/>
    </source>
</evidence>
<dbReference type="InterPro" id="IPR046349">
    <property type="entry name" value="C1-like_sf"/>
</dbReference>